<protein>
    <recommendedName>
        <fullName evidence="3">Metallo-beta-lactamase domain-containing protein</fullName>
    </recommendedName>
</protein>
<dbReference type="Gene3D" id="3.60.15.10">
    <property type="entry name" value="Ribonuclease Z/Hydroxyacylglutathione hydrolase-like"/>
    <property type="match status" value="2"/>
</dbReference>
<dbReference type="SUPFAM" id="SSF56281">
    <property type="entry name" value="Metallo-hydrolase/oxidoreductase"/>
    <property type="match status" value="1"/>
</dbReference>
<dbReference type="InterPro" id="IPR051682">
    <property type="entry name" value="Mito_Persulfide_Diox"/>
</dbReference>
<sequence>MHADHITGTGWLKNLSGCKSLISRVSGAQADILLDENDYIVFGDHKLRVLSTPGHTNGCCSFYCSDEADKNSRRPSRKINLNAGATLPCFPYDCASRNERRQYITVNKVLVMDDKKYFTLANSEMKGSDGFYTINLENCPDEVKFRAKAKFSDKILVWCAISEAGVSRPYIGHSIAFTGDALLIRGCGRTDFQEGCPEKLYQSVHNKIFTLPGDTLLYPAHDYRGMTVTTVDEERRLNPRLRKSLKEFVDLMNNLNLSYPQQIGKSVLFKLEMNFRC</sequence>
<organism evidence="1 2">
    <name type="scientific">Molorchus minor</name>
    <dbReference type="NCBI Taxonomy" id="1323400"/>
    <lineage>
        <taxon>Eukaryota</taxon>
        <taxon>Metazoa</taxon>
        <taxon>Ecdysozoa</taxon>
        <taxon>Arthropoda</taxon>
        <taxon>Hexapoda</taxon>
        <taxon>Insecta</taxon>
        <taxon>Pterygota</taxon>
        <taxon>Neoptera</taxon>
        <taxon>Endopterygota</taxon>
        <taxon>Coleoptera</taxon>
        <taxon>Polyphaga</taxon>
        <taxon>Cucujiformia</taxon>
        <taxon>Chrysomeloidea</taxon>
        <taxon>Cerambycidae</taxon>
        <taxon>Lamiinae</taxon>
        <taxon>Monochamini</taxon>
        <taxon>Molorchus</taxon>
    </lineage>
</organism>
<proteinExistence type="predicted"/>
<accession>A0ABQ9JKH2</accession>
<keyword evidence="2" id="KW-1185">Reference proteome</keyword>
<dbReference type="Proteomes" id="UP001162164">
    <property type="component" value="Unassembled WGS sequence"/>
</dbReference>
<dbReference type="PANTHER" id="PTHR43084">
    <property type="entry name" value="PERSULFIDE DIOXYGENASE ETHE1"/>
    <property type="match status" value="1"/>
</dbReference>
<evidence type="ECO:0000313" key="1">
    <source>
        <dbReference type="EMBL" id="KAJ8978525.1"/>
    </source>
</evidence>
<dbReference type="EMBL" id="JAPWTJ010000428">
    <property type="protein sequence ID" value="KAJ8978525.1"/>
    <property type="molecule type" value="Genomic_DNA"/>
</dbReference>
<gene>
    <name evidence="1" type="ORF">NQ317_008594</name>
</gene>
<evidence type="ECO:0008006" key="3">
    <source>
        <dbReference type="Google" id="ProtNLM"/>
    </source>
</evidence>
<name>A0ABQ9JKH2_9CUCU</name>
<reference evidence="1" key="1">
    <citation type="journal article" date="2023" name="Insect Mol. Biol.">
        <title>Genome sequencing provides insights into the evolution of gene families encoding plant cell wall-degrading enzymes in longhorned beetles.</title>
        <authorList>
            <person name="Shin N.R."/>
            <person name="Okamura Y."/>
            <person name="Kirsch R."/>
            <person name="Pauchet Y."/>
        </authorList>
    </citation>
    <scope>NUCLEOTIDE SEQUENCE</scope>
    <source>
        <strain evidence="1">MMC_N1</strain>
    </source>
</reference>
<evidence type="ECO:0000313" key="2">
    <source>
        <dbReference type="Proteomes" id="UP001162164"/>
    </source>
</evidence>
<dbReference type="PANTHER" id="PTHR43084:SF1">
    <property type="entry name" value="PERSULFIDE DIOXYGENASE ETHE1, MITOCHONDRIAL"/>
    <property type="match status" value="1"/>
</dbReference>
<dbReference type="InterPro" id="IPR036866">
    <property type="entry name" value="RibonucZ/Hydroxyglut_hydro"/>
</dbReference>
<comment type="caution">
    <text evidence="1">The sequence shown here is derived from an EMBL/GenBank/DDBJ whole genome shotgun (WGS) entry which is preliminary data.</text>
</comment>